<evidence type="ECO:0000259" key="1">
    <source>
        <dbReference type="Pfam" id="PF03732"/>
    </source>
</evidence>
<accession>A0ABD1M3J3</accession>
<evidence type="ECO:0000313" key="3">
    <source>
        <dbReference type="Proteomes" id="UP001603857"/>
    </source>
</evidence>
<protein>
    <recommendedName>
        <fullName evidence="1">Retrotransposon gag domain-containing protein</fullName>
    </recommendedName>
</protein>
<dbReference type="PANTHER" id="PTHR34482:SF36">
    <property type="entry name" value="RETROTRANSPOSON GAG DOMAIN-CONTAINING PROTEIN"/>
    <property type="match status" value="1"/>
</dbReference>
<dbReference type="Proteomes" id="UP001603857">
    <property type="component" value="Unassembled WGS sequence"/>
</dbReference>
<comment type="caution">
    <text evidence="2">The sequence shown here is derived from an EMBL/GenBank/DDBJ whole genome shotgun (WGS) entry which is preliminary data.</text>
</comment>
<keyword evidence="3" id="KW-1185">Reference proteome</keyword>
<name>A0ABD1M3J3_9FABA</name>
<dbReference type="AlphaFoldDB" id="A0ABD1M3J3"/>
<evidence type="ECO:0000313" key="2">
    <source>
        <dbReference type="EMBL" id="KAL2330321.1"/>
    </source>
</evidence>
<reference evidence="2 3" key="1">
    <citation type="submission" date="2024-08" db="EMBL/GenBank/DDBJ databases">
        <title>Insights into the chromosomal genome structure of Flemingia macrophylla.</title>
        <authorList>
            <person name="Ding Y."/>
            <person name="Zhao Y."/>
            <person name="Bi W."/>
            <person name="Wu M."/>
            <person name="Zhao G."/>
            <person name="Gong Y."/>
            <person name="Li W."/>
            <person name="Zhang P."/>
        </authorList>
    </citation>
    <scope>NUCLEOTIDE SEQUENCE [LARGE SCALE GENOMIC DNA]</scope>
    <source>
        <strain evidence="2">DYQJB</strain>
        <tissue evidence="2">Leaf</tissue>
    </source>
</reference>
<dbReference type="Pfam" id="PF03732">
    <property type="entry name" value="Retrotrans_gag"/>
    <property type="match status" value="1"/>
</dbReference>
<dbReference type="InterPro" id="IPR005162">
    <property type="entry name" value="Retrotrans_gag_dom"/>
</dbReference>
<dbReference type="EMBL" id="JBGMDY010000006">
    <property type="protein sequence ID" value="KAL2330321.1"/>
    <property type="molecule type" value="Genomic_DNA"/>
</dbReference>
<organism evidence="2 3">
    <name type="scientific">Flemingia macrophylla</name>
    <dbReference type="NCBI Taxonomy" id="520843"/>
    <lineage>
        <taxon>Eukaryota</taxon>
        <taxon>Viridiplantae</taxon>
        <taxon>Streptophyta</taxon>
        <taxon>Embryophyta</taxon>
        <taxon>Tracheophyta</taxon>
        <taxon>Spermatophyta</taxon>
        <taxon>Magnoliopsida</taxon>
        <taxon>eudicotyledons</taxon>
        <taxon>Gunneridae</taxon>
        <taxon>Pentapetalae</taxon>
        <taxon>rosids</taxon>
        <taxon>fabids</taxon>
        <taxon>Fabales</taxon>
        <taxon>Fabaceae</taxon>
        <taxon>Papilionoideae</taxon>
        <taxon>50 kb inversion clade</taxon>
        <taxon>NPAAA clade</taxon>
        <taxon>indigoferoid/millettioid clade</taxon>
        <taxon>Phaseoleae</taxon>
        <taxon>Flemingia</taxon>
    </lineage>
</organism>
<dbReference type="PANTHER" id="PTHR34482">
    <property type="entry name" value="DNA DAMAGE-INDUCIBLE PROTEIN 1-LIKE"/>
    <property type="match status" value="1"/>
</dbReference>
<sequence length="188" mass="22067">MAGRNDKAIVDAFQALAHTLGQNRAADRVAHAPSWLERFQRHSPPKFKGEYDPDVTMRWMTEVEKIFAAMECPLIQRVNLATFLLVDDAHFWWEGARQRMVDARVPMNWDNFKRTFLEKYFPEDVRSMKEVEFLELKQGDNTVAEYAAKFDELVRYCLHYQGEAGERAKCIKFVNGLRPDVKIFINYQ</sequence>
<feature type="domain" description="Retrotransposon gag" evidence="1">
    <location>
        <begin position="80"/>
        <end position="179"/>
    </location>
</feature>
<proteinExistence type="predicted"/>
<gene>
    <name evidence="2" type="ORF">Fmac_017902</name>
</gene>